<feature type="transmembrane region" description="Helical" evidence="6">
    <location>
        <begin position="211"/>
        <end position="234"/>
    </location>
</feature>
<evidence type="ECO:0000256" key="6">
    <source>
        <dbReference type="SAM" id="Phobius"/>
    </source>
</evidence>
<feature type="transmembrane region" description="Helical" evidence="6">
    <location>
        <begin position="87"/>
        <end position="105"/>
    </location>
</feature>
<evidence type="ECO:0000256" key="5">
    <source>
        <dbReference type="ARBA" id="ARBA00023136"/>
    </source>
</evidence>
<reference evidence="7" key="1">
    <citation type="journal article" date="2020" name="Stud. Mycol.">
        <title>101 Dothideomycetes genomes: a test case for predicting lifestyles and emergence of pathogens.</title>
        <authorList>
            <person name="Haridas S."/>
            <person name="Albert R."/>
            <person name="Binder M."/>
            <person name="Bloem J."/>
            <person name="Labutti K."/>
            <person name="Salamov A."/>
            <person name="Andreopoulos B."/>
            <person name="Baker S."/>
            <person name="Barry K."/>
            <person name="Bills G."/>
            <person name="Bluhm B."/>
            <person name="Cannon C."/>
            <person name="Castanera R."/>
            <person name="Culley D."/>
            <person name="Daum C."/>
            <person name="Ezra D."/>
            <person name="Gonzalez J."/>
            <person name="Henrissat B."/>
            <person name="Kuo A."/>
            <person name="Liang C."/>
            <person name="Lipzen A."/>
            <person name="Lutzoni F."/>
            <person name="Magnuson J."/>
            <person name="Mondo S."/>
            <person name="Nolan M."/>
            <person name="Ohm R."/>
            <person name="Pangilinan J."/>
            <person name="Park H.-J."/>
            <person name="Ramirez L."/>
            <person name="Alfaro M."/>
            <person name="Sun H."/>
            <person name="Tritt A."/>
            <person name="Yoshinaga Y."/>
            <person name="Zwiers L.-H."/>
            <person name="Turgeon B."/>
            <person name="Goodwin S."/>
            <person name="Spatafora J."/>
            <person name="Crous P."/>
            <person name="Grigoriev I."/>
        </authorList>
    </citation>
    <scope>NUCLEOTIDE SEQUENCE</scope>
    <source>
        <strain evidence="7">CBS 109.77</strain>
    </source>
</reference>
<keyword evidence="5 6" id="KW-0472">Membrane</keyword>
<comment type="similarity">
    <text evidence="2">Belongs to the paxB family.</text>
</comment>
<feature type="transmembrane region" description="Helical" evidence="6">
    <location>
        <begin position="180"/>
        <end position="199"/>
    </location>
</feature>
<dbReference type="PANTHER" id="PTHR42038">
    <property type="match status" value="1"/>
</dbReference>
<dbReference type="Proteomes" id="UP000799757">
    <property type="component" value="Unassembled WGS sequence"/>
</dbReference>
<evidence type="ECO:0000256" key="4">
    <source>
        <dbReference type="ARBA" id="ARBA00022989"/>
    </source>
</evidence>
<evidence type="ECO:0000256" key="2">
    <source>
        <dbReference type="ARBA" id="ARBA00006757"/>
    </source>
</evidence>
<comment type="subcellular location">
    <subcellularLocation>
        <location evidence="1">Membrane</location>
        <topology evidence="1">Multi-pass membrane protein</topology>
    </subcellularLocation>
</comment>
<evidence type="ECO:0000313" key="7">
    <source>
        <dbReference type="EMBL" id="KAF2791051.1"/>
    </source>
</evidence>
<proteinExistence type="inferred from homology"/>
<keyword evidence="8" id="KW-1185">Reference proteome</keyword>
<dbReference type="EMBL" id="MU002040">
    <property type="protein sequence ID" value="KAF2791051.1"/>
    <property type="molecule type" value="Genomic_DNA"/>
</dbReference>
<dbReference type="Pfam" id="PF25129">
    <property type="entry name" value="Pyr4-TMTC"/>
    <property type="match status" value="1"/>
</dbReference>
<dbReference type="InterPro" id="IPR039020">
    <property type="entry name" value="PaxB-like"/>
</dbReference>
<keyword evidence="3 6" id="KW-0812">Transmembrane</keyword>
<dbReference type="GO" id="GO:0016829">
    <property type="term" value="F:lyase activity"/>
    <property type="evidence" value="ECO:0007669"/>
    <property type="project" value="InterPro"/>
</dbReference>
<sequence>MQFKLPTLPLSPIDAKNNAPDVYLWVQDYLTIIMGFLWIAAYILYMRQSYRDHSYGMPILSLCANIAWEFVYGIFYPPGVAEFVTFLPYFLVDLGLVYTTIKFGPHEWKHSPIVQKNLGLIMLIGSGMLTWAQWSFAVLFTDIHQASFWSGFGCQIIVSWSALSQLISRASTRGHTMGIWWYRFTGTLCAIAVFQWRVYHYPEDYWYIHTPAANFLFVAAEIAELAYPFVFMYVRKVEQQKDKKN</sequence>
<name>A0A6A6X486_9PLEO</name>
<feature type="transmembrane region" description="Helical" evidence="6">
    <location>
        <begin position="57"/>
        <end position="75"/>
    </location>
</feature>
<dbReference type="AlphaFoldDB" id="A0A6A6X486"/>
<keyword evidence="4 6" id="KW-1133">Transmembrane helix</keyword>
<protein>
    <submittedName>
        <fullName evidence="7">Uncharacterized protein</fullName>
    </submittedName>
</protein>
<evidence type="ECO:0000256" key="1">
    <source>
        <dbReference type="ARBA" id="ARBA00004141"/>
    </source>
</evidence>
<organism evidence="7 8">
    <name type="scientific">Melanomma pulvis-pyrius CBS 109.77</name>
    <dbReference type="NCBI Taxonomy" id="1314802"/>
    <lineage>
        <taxon>Eukaryota</taxon>
        <taxon>Fungi</taxon>
        <taxon>Dikarya</taxon>
        <taxon>Ascomycota</taxon>
        <taxon>Pezizomycotina</taxon>
        <taxon>Dothideomycetes</taxon>
        <taxon>Pleosporomycetidae</taxon>
        <taxon>Pleosporales</taxon>
        <taxon>Melanommataceae</taxon>
        <taxon>Melanomma</taxon>
    </lineage>
</organism>
<feature type="transmembrane region" description="Helical" evidence="6">
    <location>
        <begin position="146"/>
        <end position="168"/>
    </location>
</feature>
<dbReference type="PANTHER" id="PTHR42038:SF2">
    <property type="entry name" value="TERPENE CYCLASE AUSL"/>
    <property type="match status" value="1"/>
</dbReference>
<evidence type="ECO:0000313" key="8">
    <source>
        <dbReference type="Proteomes" id="UP000799757"/>
    </source>
</evidence>
<dbReference type="GO" id="GO:0016020">
    <property type="term" value="C:membrane"/>
    <property type="evidence" value="ECO:0007669"/>
    <property type="project" value="UniProtKB-SubCell"/>
</dbReference>
<gene>
    <name evidence="7" type="ORF">K505DRAFT_327155</name>
</gene>
<evidence type="ECO:0000256" key="3">
    <source>
        <dbReference type="ARBA" id="ARBA00022692"/>
    </source>
</evidence>
<dbReference type="OrthoDB" id="5294024at2759"/>
<feature type="transmembrane region" description="Helical" evidence="6">
    <location>
        <begin position="117"/>
        <end position="140"/>
    </location>
</feature>
<feature type="transmembrane region" description="Helical" evidence="6">
    <location>
        <begin position="22"/>
        <end position="45"/>
    </location>
</feature>
<accession>A0A6A6X486</accession>